<evidence type="ECO:0000313" key="3">
    <source>
        <dbReference type="Proteomes" id="UP001302257"/>
    </source>
</evidence>
<feature type="transmembrane region" description="Helical" evidence="1">
    <location>
        <begin position="191"/>
        <end position="209"/>
    </location>
</feature>
<evidence type="ECO:0000313" key="2">
    <source>
        <dbReference type="EMBL" id="WNO06154.1"/>
    </source>
</evidence>
<dbReference type="EMBL" id="CP132507">
    <property type="protein sequence ID" value="WNO06154.1"/>
    <property type="molecule type" value="Genomic_DNA"/>
</dbReference>
<feature type="transmembrane region" description="Helical" evidence="1">
    <location>
        <begin position="107"/>
        <end position="126"/>
    </location>
</feature>
<keyword evidence="1" id="KW-1133">Transmembrane helix</keyword>
<organism evidence="2 3">
    <name type="scientific">Rhodoferax mekongensis</name>
    <dbReference type="NCBI Taxonomy" id="3068341"/>
    <lineage>
        <taxon>Bacteria</taxon>
        <taxon>Pseudomonadati</taxon>
        <taxon>Pseudomonadota</taxon>
        <taxon>Betaproteobacteria</taxon>
        <taxon>Burkholderiales</taxon>
        <taxon>Comamonadaceae</taxon>
        <taxon>Rhodoferax</taxon>
    </lineage>
</organism>
<dbReference type="Proteomes" id="UP001302257">
    <property type="component" value="Chromosome"/>
</dbReference>
<gene>
    <name evidence="2" type="ORF">RAN89_06910</name>
</gene>
<feature type="transmembrane region" description="Helical" evidence="1">
    <location>
        <begin position="40"/>
        <end position="57"/>
    </location>
</feature>
<sequence length="213" mass="22688">MSAPALPDLVVMQLWLHVGWALVLAGGGAAVLAQLSMPLLFRRVIALVLGLWVLMPGNLSPAFWLGLAFQAPSVLGALACAYVGWAALRPTVARAAETAARPLRWEAGLVVCGVLLGWALLLDTFAQLPSALYPLGFGQAVLLALSVVAVLPLLQVGAVRRVGAWLAPVALALFVLLRLPTGNAFDAVLDPWLWVALHAVALRWLYCHWKIKG</sequence>
<accession>A0ABZ0B4Z5</accession>
<feature type="transmembrane region" description="Helical" evidence="1">
    <location>
        <begin position="12"/>
        <end position="33"/>
    </location>
</feature>
<proteinExistence type="predicted"/>
<reference evidence="2 3" key="1">
    <citation type="submission" date="2023-08" db="EMBL/GenBank/DDBJ databases">
        <title>Rhodoferax potami sp. nov. and Rhodoferax mekongensis sp. nov., isolated from the Mekong River in Thailand.</title>
        <authorList>
            <person name="Kitikhun S."/>
            <person name="Charoenyingcharoen P."/>
            <person name="Siriarchawattana P."/>
            <person name="Likhitrattanapisal S."/>
            <person name="Nilsakha T."/>
            <person name="Chanpet A."/>
            <person name="Rattanawaree P."/>
            <person name="Ingsriswang S."/>
        </authorList>
    </citation>
    <scope>NUCLEOTIDE SEQUENCE [LARGE SCALE GENOMIC DNA]</scope>
    <source>
        <strain evidence="2 3">TBRC 17307</strain>
    </source>
</reference>
<evidence type="ECO:0000256" key="1">
    <source>
        <dbReference type="SAM" id="Phobius"/>
    </source>
</evidence>
<dbReference type="RefSeq" id="WP_313868874.1">
    <property type="nucleotide sequence ID" value="NZ_CP132507.1"/>
</dbReference>
<protein>
    <submittedName>
        <fullName evidence="2">Uncharacterized protein</fullName>
    </submittedName>
</protein>
<feature type="transmembrane region" description="Helical" evidence="1">
    <location>
        <begin position="63"/>
        <end position="86"/>
    </location>
</feature>
<feature type="transmembrane region" description="Helical" evidence="1">
    <location>
        <begin position="162"/>
        <end position="179"/>
    </location>
</feature>
<keyword evidence="1" id="KW-0812">Transmembrane</keyword>
<name>A0ABZ0B4Z5_9BURK</name>
<feature type="transmembrane region" description="Helical" evidence="1">
    <location>
        <begin position="132"/>
        <end position="155"/>
    </location>
</feature>
<keyword evidence="3" id="KW-1185">Reference proteome</keyword>
<keyword evidence="1" id="KW-0472">Membrane</keyword>